<accession>A0A927N4T2</accession>
<keyword evidence="4" id="KW-1185">Reference proteome</keyword>
<gene>
    <name evidence="3" type="ORF">HEB94_009529</name>
</gene>
<dbReference type="Pfam" id="PF01757">
    <property type="entry name" value="Acyl_transf_3"/>
    <property type="match status" value="1"/>
</dbReference>
<evidence type="ECO:0000313" key="4">
    <source>
        <dbReference type="Proteomes" id="UP000638648"/>
    </source>
</evidence>
<feature type="transmembrane region" description="Helical" evidence="1">
    <location>
        <begin position="318"/>
        <end position="339"/>
    </location>
</feature>
<keyword evidence="1" id="KW-0812">Transmembrane</keyword>
<dbReference type="InterPro" id="IPR002656">
    <property type="entry name" value="Acyl_transf_3_dom"/>
</dbReference>
<feature type="transmembrane region" description="Helical" evidence="1">
    <location>
        <begin position="256"/>
        <end position="275"/>
    </location>
</feature>
<feature type="transmembrane region" description="Helical" evidence="1">
    <location>
        <begin position="74"/>
        <end position="97"/>
    </location>
</feature>
<proteinExistence type="predicted"/>
<name>A0A927N4T2_9ACTN</name>
<dbReference type="RefSeq" id="WP_192755681.1">
    <property type="nucleotide sequence ID" value="NZ_BAABJL010000140.1"/>
</dbReference>
<dbReference type="InterPro" id="IPR050623">
    <property type="entry name" value="Glucan_succinyl_AcylTrfase"/>
</dbReference>
<evidence type="ECO:0000259" key="2">
    <source>
        <dbReference type="Pfam" id="PF01757"/>
    </source>
</evidence>
<keyword evidence="1" id="KW-0472">Membrane</keyword>
<keyword evidence="1" id="KW-1133">Transmembrane helix</keyword>
<feature type="transmembrane region" description="Helical" evidence="1">
    <location>
        <begin position="180"/>
        <end position="206"/>
    </location>
</feature>
<feature type="transmembrane region" description="Helical" evidence="1">
    <location>
        <begin position="287"/>
        <end position="306"/>
    </location>
</feature>
<feature type="transmembrane region" description="Helical" evidence="1">
    <location>
        <begin position="33"/>
        <end position="53"/>
    </location>
</feature>
<evidence type="ECO:0000313" key="3">
    <source>
        <dbReference type="EMBL" id="MBE1612681.1"/>
    </source>
</evidence>
<dbReference type="AlphaFoldDB" id="A0A927N4T2"/>
<dbReference type="PANTHER" id="PTHR36927">
    <property type="entry name" value="BLR4337 PROTEIN"/>
    <property type="match status" value="1"/>
</dbReference>
<dbReference type="Proteomes" id="UP000638648">
    <property type="component" value="Unassembled WGS sequence"/>
</dbReference>
<feature type="transmembrane region" description="Helical" evidence="1">
    <location>
        <begin position="117"/>
        <end position="134"/>
    </location>
</feature>
<dbReference type="PANTHER" id="PTHR36927:SF4">
    <property type="entry name" value="BLR5718 PROTEIN"/>
    <property type="match status" value="1"/>
</dbReference>
<dbReference type="GO" id="GO:0016747">
    <property type="term" value="F:acyltransferase activity, transferring groups other than amino-acyl groups"/>
    <property type="evidence" value="ECO:0007669"/>
    <property type="project" value="InterPro"/>
</dbReference>
<dbReference type="EMBL" id="JADBEM010000001">
    <property type="protein sequence ID" value="MBE1612681.1"/>
    <property type="molecule type" value="Genomic_DNA"/>
</dbReference>
<sequence length="349" mass="38441">MLAHHLAITYGNIPAWTYLEPPSNPAEGAPLDLLVGLNQVYFMGFFFLLSGYFTPRSFDTKGARRFSLDRLRRLGIPLLAFLFLLRPLYTLPAYFAIAPDERPSYALYYVLSFDPGPLWFVEVLLVFALGYALVRTWRPAPAKVVDEQARPPRIWAVLGYGVALGAVSFLWRMLVPVGTYIPVVGLPSAAYLPQYLSLFAVGVLAYRRNWFHRLPGSYGWLGGAVMLVASIVFLPLMNLDASAGQSAGGSAALAQAMWDALFSVGAILVLFTVFRRFLDRRGRLGGFLARNAFAVYVIHPVVLVAIGVSLRGLDLNHLLKFALTLAIAVPVTWLLAAAVRRLPVARGVL</sequence>
<feature type="domain" description="Acyltransferase 3" evidence="2">
    <location>
        <begin position="4"/>
        <end position="336"/>
    </location>
</feature>
<feature type="transmembrane region" description="Helical" evidence="1">
    <location>
        <begin position="218"/>
        <end position="236"/>
    </location>
</feature>
<reference evidence="3" key="1">
    <citation type="submission" date="2020-10" db="EMBL/GenBank/DDBJ databases">
        <title>Sequencing the genomes of 1000 actinobacteria strains.</title>
        <authorList>
            <person name="Klenk H.-P."/>
        </authorList>
    </citation>
    <scope>NUCLEOTIDE SEQUENCE</scope>
    <source>
        <strain evidence="3">DSM 45354</strain>
    </source>
</reference>
<protein>
    <submittedName>
        <fullName evidence="3">Fucose 4-O-acetylase-like acetyltransferase</fullName>
    </submittedName>
</protein>
<organism evidence="3 4">
    <name type="scientific">Actinopolymorpha pittospori</name>
    <dbReference type="NCBI Taxonomy" id="648752"/>
    <lineage>
        <taxon>Bacteria</taxon>
        <taxon>Bacillati</taxon>
        <taxon>Actinomycetota</taxon>
        <taxon>Actinomycetes</taxon>
        <taxon>Propionibacteriales</taxon>
        <taxon>Actinopolymorphaceae</taxon>
        <taxon>Actinopolymorpha</taxon>
    </lineage>
</organism>
<feature type="transmembrane region" description="Helical" evidence="1">
    <location>
        <begin position="154"/>
        <end position="174"/>
    </location>
</feature>
<comment type="caution">
    <text evidence="3">The sequence shown here is derived from an EMBL/GenBank/DDBJ whole genome shotgun (WGS) entry which is preliminary data.</text>
</comment>
<evidence type="ECO:0000256" key="1">
    <source>
        <dbReference type="SAM" id="Phobius"/>
    </source>
</evidence>